<evidence type="ECO:0000256" key="5">
    <source>
        <dbReference type="ARBA" id="ARBA00022679"/>
    </source>
</evidence>
<evidence type="ECO:0000256" key="3">
    <source>
        <dbReference type="ARBA" id="ARBA00004991"/>
    </source>
</evidence>
<evidence type="ECO:0000256" key="6">
    <source>
        <dbReference type="ARBA" id="ARBA00022692"/>
    </source>
</evidence>
<dbReference type="AlphaFoldDB" id="A0A7W3TIS5"/>
<dbReference type="Pfam" id="PF13506">
    <property type="entry name" value="Glyco_transf_21"/>
    <property type="match status" value="1"/>
</dbReference>
<proteinExistence type="predicted"/>
<evidence type="ECO:0000259" key="9">
    <source>
        <dbReference type="Pfam" id="PF00535"/>
    </source>
</evidence>
<sequence>MSAASPEAGIAAVVVTYRSLETIDECLQRLRRADGVVEIRVVDNGSDDGTVDILQRHALHDPRVRFIANPDNPGFAVACNQGAADSHEPWLAFVNPDCLPEPDALARLRALAASVDEPLLGADLVDEAGIRDAAARRHDPDFAAMLRGLLSGQGLRSTAHAMALAPDDSVELQPVEVVSGALMLMPRSLFERIGGFDERYRLHAEDLDLCRRARGAGATLAVANRVRVVHVRGVSSRSRPVFVEWHKHRGLWRYFRTFEAPRRGLAMRAAVFATIWLRFPVAVMRALLR</sequence>
<evidence type="ECO:0000256" key="1">
    <source>
        <dbReference type="ARBA" id="ARBA00004141"/>
    </source>
</evidence>
<comment type="pathway">
    <text evidence="2">Lipid metabolism; sphingolipid metabolism.</text>
</comment>
<evidence type="ECO:0000256" key="2">
    <source>
        <dbReference type="ARBA" id="ARBA00004760"/>
    </source>
</evidence>
<dbReference type="InterPro" id="IPR025993">
    <property type="entry name" value="Ceramide_glucosylTrfase"/>
</dbReference>
<dbReference type="Pfam" id="PF00535">
    <property type="entry name" value="Glycos_transf_2"/>
    <property type="match status" value="1"/>
</dbReference>
<dbReference type="Gene3D" id="3.90.550.10">
    <property type="entry name" value="Spore Coat Polysaccharide Biosynthesis Protein SpsA, Chain A"/>
    <property type="match status" value="1"/>
</dbReference>
<dbReference type="RefSeq" id="WP_182684742.1">
    <property type="nucleotide sequence ID" value="NZ_JACHTF010000001.1"/>
</dbReference>
<accession>A0A7W3TIS5</accession>
<keyword evidence="11" id="KW-1185">Reference proteome</keyword>
<protein>
    <submittedName>
        <fullName evidence="10">Glycosyltransferase family 2 protein</fullName>
    </submittedName>
</protein>
<dbReference type="PANTHER" id="PTHR43179">
    <property type="entry name" value="RHAMNOSYLTRANSFERASE WBBL"/>
    <property type="match status" value="1"/>
</dbReference>
<keyword evidence="7" id="KW-1133">Transmembrane helix</keyword>
<dbReference type="InterPro" id="IPR029044">
    <property type="entry name" value="Nucleotide-diphossugar_trans"/>
</dbReference>
<evidence type="ECO:0000256" key="4">
    <source>
        <dbReference type="ARBA" id="ARBA00022676"/>
    </source>
</evidence>
<reference evidence="10 11" key="1">
    <citation type="submission" date="2020-08" db="EMBL/GenBank/DDBJ databases">
        <authorList>
            <person name="Xu S."/>
            <person name="Li A."/>
        </authorList>
    </citation>
    <scope>NUCLEOTIDE SEQUENCE [LARGE SCALE GENOMIC DNA]</scope>
    <source>
        <strain evidence="10 11">119BY6-57</strain>
    </source>
</reference>
<organism evidence="10 11">
    <name type="scientific">Marilutibacter spongiae</name>
    <dbReference type="NCBI Taxonomy" id="2025720"/>
    <lineage>
        <taxon>Bacteria</taxon>
        <taxon>Pseudomonadati</taxon>
        <taxon>Pseudomonadota</taxon>
        <taxon>Gammaproteobacteria</taxon>
        <taxon>Lysobacterales</taxon>
        <taxon>Lysobacteraceae</taxon>
        <taxon>Marilutibacter</taxon>
    </lineage>
</organism>
<evidence type="ECO:0000313" key="11">
    <source>
        <dbReference type="Proteomes" id="UP000523196"/>
    </source>
</evidence>
<gene>
    <name evidence="10" type="ORF">H4F98_00665</name>
</gene>
<dbReference type="CDD" id="cd04186">
    <property type="entry name" value="GT_2_like_c"/>
    <property type="match status" value="1"/>
</dbReference>
<dbReference type="GO" id="GO:0016757">
    <property type="term" value="F:glycosyltransferase activity"/>
    <property type="evidence" value="ECO:0007669"/>
    <property type="project" value="UniProtKB-KW"/>
</dbReference>
<dbReference type="InterPro" id="IPR001173">
    <property type="entry name" value="Glyco_trans_2-like"/>
</dbReference>
<evidence type="ECO:0000256" key="7">
    <source>
        <dbReference type="ARBA" id="ARBA00022989"/>
    </source>
</evidence>
<comment type="caution">
    <text evidence="10">The sequence shown here is derived from an EMBL/GenBank/DDBJ whole genome shotgun (WGS) entry which is preliminary data.</text>
</comment>
<dbReference type="GO" id="GO:0016020">
    <property type="term" value="C:membrane"/>
    <property type="evidence" value="ECO:0007669"/>
    <property type="project" value="UniProtKB-SubCell"/>
</dbReference>
<dbReference type="EMBL" id="JACHTF010000001">
    <property type="protein sequence ID" value="MBB1059080.1"/>
    <property type="molecule type" value="Genomic_DNA"/>
</dbReference>
<dbReference type="Proteomes" id="UP000523196">
    <property type="component" value="Unassembled WGS sequence"/>
</dbReference>
<dbReference type="PANTHER" id="PTHR43179:SF7">
    <property type="entry name" value="RHAMNOSYLTRANSFERASE WBBL"/>
    <property type="match status" value="1"/>
</dbReference>
<name>A0A7W3TIS5_9GAMM</name>
<evidence type="ECO:0000313" key="10">
    <source>
        <dbReference type="EMBL" id="MBB1059080.1"/>
    </source>
</evidence>
<comment type="pathway">
    <text evidence="3">Sphingolipid metabolism.</text>
</comment>
<keyword evidence="8" id="KW-0472">Membrane</keyword>
<feature type="domain" description="Glycosyltransferase 2-like" evidence="9">
    <location>
        <begin position="13"/>
        <end position="111"/>
    </location>
</feature>
<keyword evidence="4" id="KW-0328">Glycosyltransferase</keyword>
<keyword evidence="6" id="KW-0812">Transmembrane</keyword>
<dbReference type="SUPFAM" id="SSF53448">
    <property type="entry name" value="Nucleotide-diphospho-sugar transferases"/>
    <property type="match status" value="1"/>
</dbReference>
<keyword evidence="5 10" id="KW-0808">Transferase</keyword>
<comment type="subcellular location">
    <subcellularLocation>
        <location evidence="1">Membrane</location>
        <topology evidence="1">Multi-pass membrane protein</topology>
    </subcellularLocation>
</comment>
<evidence type="ECO:0000256" key="8">
    <source>
        <dbReference type="ARBA" id="ARBA00023136"/>
    </source>
</evidence>